<dbReference type="PANTHER" id="PTHR43235">
    <property type="entry name" value="GLUTAMINE AMIDOTRANSFERASE PB2B2.05-RELATED"/>
    <property type="match status" value="1"/>
</dbReference>
<dbReference type="FunFam" id="3.40.50.880:FF:000030">
    <property type="entry name" value="Gamma-glutamyl-gamma-aminobutyrate hydrolase PuuD"/>
    <property type="match status" value="1"/>
</dbReference>
<organism evidence="1 2">
    <name type="scientific">Melghirimyces profundicolus</name>
    <dbReference type="NCBI Taxonomy" id="1242148"/>
    <lineage>
        <taxon>Bacteria</taxon>
        <taxon>Bacillati</taxon>
        <taxon>Bacillota</taxon>
        <taxon>Bacilli</taxon>
        <taxon>Bacillales</taxon>
        <taxon>Thermoactinomycetaceae</taxon>
        <taxon>Melghirimyces</taxon>
    </lineage>
</organism>
<accession>A0A2T6C9M8</accession>
<keyword evidence="1" id="KW-0315">Glutamine amidotransferase</keyword>
<gene>
    <name evidence="1" type="ORF">C8P63_101259</name>
</gene>
<keyword evidence="2" id="KW-1185">Reference proteome</keyword>
<reference evidence="1 2" key="1">
    <citation type="submission" date="2018-04" db="EMBL/GenBank/DDBJ databases">
        <title>Genomic Encyclopedia of Archaeal and Bacterial Type Strains, Phase II (KMG-II): from individual species to whole genera.</title>
        <authorList>
            <person name="Goeker M."/>
        </authorList>
    </citation>
    <scope>NUCLEOTIDE SEQUENCE [LARGE SCALE GENOMIC DNA]</scope>
    <source>
        <strain evidence="1 2">DSM 45787</strain>
    </source>
</reference>
<evidence type="ECO:0000313" key="2">
    <source>
        <dbReference type="Proteomes" id="UP000244240"/>
    </source>
</evidence>
<sequence>MKPAIGVTLSKRRKENLFTLKRDNSDAVLEAGGVPFLLPHTRDPEVIRRMAEQMDGLLLTGGDDIDPSLFGEEPQIGLGEVEPERDRMEIALSRKMVEAGKPVLALCRGCQILSIALGGDMYQDLFSQREGLIQHVQRGPRDYPSHSITIQKGSLLEKIAGSNRLRVNSFHHQAVRNIPEGYTVSATAPDGVVEAFEADGERFVLGLQWHPENLYRKDDFARRIFRAFVEACEQTALKRKTAR</sequence>
<name>A0A2T6C9M8_9BACL</name>
<dbReference type="CDD" id="cd01745">
    <property type="entry name" value="GATase1_2"/>
    <property type="match status" value="1"/>
</dbReference>
<dbReference type="SUPFAM" id="SSF52317">
    <property type="entry name" value="Class I glutamine amidotransferase-like"/>
    <property type="match status" value="1"/>
</dbReference>
<comment type="caution">
    <text evidence="1">The sequence shown here is derived from an EMBL/GenBank/DDBJ whole genome shotgun (WGS) entry which is preliminary data.</text>
</comment>
<dbReference type="Proteomes" id="UP000244240">
    <property type="component" value="Unassembled WGS sequence"/>
</dbReference>
<dbReference type="InterPro" id="IPR044668">
    <property type="entry name" value="PuuD-like"/>
</dbReference>
<dbReference type="GO" id="GO:0016740">
    <property type="term" value="F:transferase activity"/>
    <property type="evidence" value="ECO:0007669"/>
    <property type="project" value="UniProtKB-KW"/>
</dbReference>
<dbReference type="AlphaFoldDB" id="A0A2T6C9M8"/>
<dbReference type="EMBL" id="QBKR01000001">
    <property type="protein sequence ID" value="PTX65035.1"/>
    <property type="molecule type" value="Genomic_DNA"/>
</dbReference>
<dbReference type="InterPro" id="IPR029062">
    <property type="entry name" value="Class_I_gatase-like"/>
</dbReference>
<evidence type="ECO:0000313" key="1">
    <source>
        <dbReference type="EMBL" id="PTX65035.1"/>
    </source>
</evidence>
<proteinExistence type="predicted"/>
<dbReference type="GO" id="GO:0033969">
    <property type="term" value="F:gamma-glutamyl-gamma-aminobutyrate hydrolase activity"/>
    <property type="evidence" value="ECO:0007669"/>
    <property type="project" value="TreeGrafter"/>
</dbReference>
<dbReference type="PANTHER" id="PTHR43235:SF1">
    <property type="entry name" value="GLUTAMINE AMIDOTRANSFERASE PB2B2.05-RELATED"/>
    <property type="match status" value="1"/>
</dbReference>
<dbReference type="InterPro" id="IPR011697">
    <property type="entry name" value="Peptidase_C26"/>
</dbReference>
<dbReference type="OrthoDB" id="9813383at2"/>
<dbReference type="RefSeq" id="WP_108021578.1">
    <property type="nucleotide sequence ID" value="NZ_QBKR01000001.1"/>
</dbReference>
<dbReference type="GO" id="GO:0006598">
    <property type="term" value="P:polyamine catabolic process"/>
    <property type="evidence" value="ECO:0007669"/>
    <property type="project" value="TreeGrafter"/>
</dbReference>
<dbReference type="GO" id="GO:0005829">
    <property type="term" value="C:cytosol"/>
    <property type="evidence" value="ECO:0007669"/>
    <property type="project" value="TreeGrafter"/>
</dbReference>
<protein>
    <submittedName>
        <fullName evidence="1">Putative glutamine amidotransferase</fullName>
    </submittedName>
</protein>
<dbReference type="Pfam" id="PF07722">
    <property type="entry name" value="Peptidase_C26"/>
    <property type="match status" value="1"/>
</dbReference>
<dbReference type="PROSITE" id="PS51273">
    <property type="entry name" value="GATASE_TYPE_1"/>
    <property type="match status" value="1"/>
</dbReference>
<dbReference type="Gene3D" id="3.40.50.880">
    <property type="match status" value="1"/>
</dbReference>
<keyword evidence="1" id="KW-0808">Transferase</keyword>